<dbReference type="InterPro" id="IPR016024">
    <property type="entry name" value="ARM-type_fold"/>
</dbReference>
<evidence type="ECO:0000313" key="4">
    <source>
        <dbReference type="WBParaSite" id="TCONS_00008560.p1"/>
    </source>
</evidence>
<evidence type="ECO:0000313" key="3">
    <source>
        <dbReference type="WBParaSite" id="SSTP_0000110000.1"/>
    </source>
</evidence>
<protein>
    <submittedName>
        <fullName evidence="4">Armadillo repeat-containing domain-containing protein</fullName>
    </submittedName>
    <submittedName>
        <fullName evidence="3">Armadillo repeat-containing protein 8</fullName>
    </submittedName>
</protein>
<keyword evidence="2" id="KW-1185">Reference proteome</keyword>
<dbReference type="SUPFAM" id="SSF48371">
    <property type="entry name" value="ARM repeat"/>
    <property type="match status" value="1"/>
</dbReference>
<dbReference type="GO" id="GO:0007155">
    <property type="term" value="P:cell adhesion"/>
    <property type="evidence" value="ECO:0007669"/>
    <property type="project" value="InterPro"/>
</dbReference>
<dbReference type="WBParaSite" id="TCONS_00008560.p1">
    <property type="protein sequence ID" value="TCONS_00008560.p1"/>
    <property type="gene ID" value="XLOC_006494"/>
</dbReference>
<dbReference type="InterPro" id="IPR013284">
    <property type="entry name" value="Beta-catenin"/>
</dbReference>
<sequence length="963" mass="110347">MNESNTPNISEAPCTSTSSSVCSASSTPSYPPIYVNTQTINVTNERTSTSYVQNPPAYQYPSVNSPQYYYQGPSFHDYRSHIDRWSYNQMPPRDSGVHSSTSQSEIYSNPSYSHSYLTTTCNSPFDTSSYISGFSNEELSTEQQTTLDNLKSTCSNNTGSQSMSQEKAFEEVLLMLQDVEDCVVFKAAQTIKYIAKEDSSKERQFALGTINNIAILQTLNNVLTKRNLNQKIAQEILSTFFYILSYNDGVGLFLKFLQTFPNDQNILLDTLLLHLQNPQYQRGCHRFSLIILHSLIFCSDPYKTTIIKILREKFAVSKILRNNCVEITRLEEKSLSIMIDILRKLCENNPEQKKMFICNNGVEQLLLILSNYNYENLTNRCLLLLKAIINYDPKFLVNRGVFKIFPSLLMSSSSKIRKLALESVRDLGDIQVSTIELEDTLKCLMHVLCTPYIEEARLSIYAIANFLYNNQINKSFFINNDGLGIVKSLLFSTASIPNRESIQRELEEIEERSFVTIRFLCGNHDKANEIQNFLAHDEGIMSIFLQHLHHPRPAVLKQLLWILSFLSKNQDNIEIFRKDEFIMGLANALKVSVTTHTKMTHIENVSVKELISLTLTIICNLIEDHRLRDMFLEILLMSDNCIELDNGRMISLPVAVLLIKEEKFKKNILQIMANFSKDDRMVGTFTSHPEVIEIIKTIMINETGICNILADSCYRNWINKNQLPITSTSLTNVKVSFKEDETNKSGYNHNIYKYPGENLINNSQQQQHSLTLQHQLPFNSKLINYQDPNIIHPVLKSSTKESLFNDNISFMTPPVTHHSSTIFSPNEEIFYGIDDNLYYERNLDPNITNDSGLGRTFIELENETLMDRDSGYNKRQKMSSDYIMPYNYIPQSEIQLSRQFSEVNISPTQSTSINIDGPSSQYNIIPVQNIKNDDTKEKINRENEEMITNCENNLTESKIIGEL</sequence>
<feature type="region of interest" description="Disordered" evidence="1">
    <location>
        <begin position="1"/>
        <end position="27"/>
    </location>
</feature>
<feature type="compositionally biased region" description="Low complexity" evidence="1">
    <location>
        <begin position="12"/>
        <end position="27"/>
    </location>
</feature>
<reference evidence="3" key="1">
    <citation type="submission" date="2015-08" db="UniProtKB">
        <authorList>
            <consortium name="WormBaseParasite"/>
        </authorList>
    </citation>
    <scope>IDENTIFICATION</scope>
</reference>
<dbReference type="WBParaSite" id="SSTP_0000110000.1">
    <property type="protein sequence ID" value="SSTP_0000110000.1"/>
    <property type="gene ID" value="SSTP_0000110000"/>
</dbReference>
<evidence type="ECO:0000313" key="2">
    <source>
        <dbReference type="Proteomes" id="UP000035681"/>
    </source>
</evidence>
<dbReference type="Proteomes" id="UP000035681">
    <property type="component" value="Unplaced"/>
</dbReference>
<dbReference type="PANTHER" id="PTHR45976">
    <property type="entry name" value="ARMADILLO SEGMENT POLARITY PROTEIN"/>
    <property type="match status" value="1"/>
</dbReference>
<dbReference type="STRING" id="6248.A0A0K0DV33"/>
<dbReference type="GO" id="GO:0045296">
    <property type="term" value="F:cadherin binding"/>
    <property type="evidence" value="ECO:0007669"/>
    <property type="project" value="InterPro"/>
</dbReference>
<dbReference type="AlphaFoldDB" id="A0A0K0DV33"/>
<name>A0A0K0DV33_STRER</name>
<dbReference type="InterPro" id="IPR011989">
    <property type="entry name" value="ARM-like"/>
</dbReference>
<proteinExistence type="predicted"/>
<accession>A0A0K0DV33</accession>
<dbReference type="Gene3D" id="1.25.10.10">
    <property type="entry name" value="Leucine-rich Repeat Variant"/>
    <property type="match status" value="1"/>
</dbReference>
<organism evidence="3">
    <name type="scientific">Strongyloides stercoralis</name>
    <name type="common">Threadworm</name>
    <dbReference type="NCBI Taxonomy" id="6248"/>
    <lineage>
        <taxon>Eukaryota</taxon>
        <taxon>Metazoa</taxon>
        <taxon>Ecdysozoa</taxon>
        <taxon>Nematoda</taxon>
        <taxon>Chromadorea</taxon>
        <taxon>Rhabditida</taxon>
        <taxon>Tylenchina</taxon>
        <taxon>Panagrolaimomorpha</taxon>
        <taxon>Strongyloidoidea</taxon>
        <taxon>Strongyloididae</taxon>
        <taxon>Strongyloides</taxon>
    </lineage>
</organism>
<evidence type="ECO:0000256" key="1">
    <source>
        <dbReference type="SAM" id="MobiDB-lite"/>
    </source>
</evidence>